<dbReference type="EMBL" id="QXFX01000394">
    <property type="protein sequence ID" value="KAE9117399.1"/>
    <property type="molecule type" value="Genomic_DNA"/>
</dbReference>
<dbReference type="EMBL" id="QXFY01001140">
    <property type="protein sequence ID" value="KAE9326906.1"/>
    <property type="molecule type" value="Genomic_DNA"/>
</dbReference>
<evidence type="ECO:0000313" key="1">
    <source>
        <dbReference type="EMBL" id="KAE8946780.1"/>
    </source>
</evidence>
<evidence type="ECO:0000313" key="19">
    <source>
        <dbReference type="Proteomes" id="UP000486351"/>
    </source>
</evidence>
<keyword evidence="12" id="KW-1185">Reference proteome</keyword>
<dbReference type="Proteomes" id="UP000433483">
    <property type="component" value="Unassembled WGS sequence"/>
</dbReference>
<evidence type="ECO:0000313" key="6">
    <source>
        <dbReference type="EMBL" id="KAE9194955.1"/>
    </source>
</evidence>
<dbReference type="AlphaFoldDB" id="A0A6A3JJY2"/>
<dbReference type="Proteomes" id="UP000460718">
    <property type="component" value="Unassembled WGS sequence"/>
</dbReference>
<evidence type="ECO:0000313" key="2">
    <source>
        <dbReference type="EMBL" id="KAE8995240.1"/>
    </source>
</evidence>
<proteinExistence type="predicted"/>
<dbReference type="Proteomes" id="UP000441208">
    <property type="component" value="Unassembled WGS sequence"/>
</dbReference>
<evidence type="ECO:0000313" key="8">
    <source>
        <dbReference type="EMBL" id="KAE9238594.1"/>
    </source>
</evidence>
<evidence type="ECO:0000313" key="5">
    <source>
        <dbReference type="EMBL" id="KAE9127155.1"/>
    </source>
</evidence>
<dbReference type="Proteomes" id="UP000476176">
    <property type="component" value="Unassembled WGS sequence"/>
</dbReference>
<dbReference type="OrthoDB" id="125947at2759"/>
<comment type="caution">
    <text evidence="2">The sequence shown here is derived from an EMBL/GenBank/DDBJ whole genome shotgun (WGS) entry which is preliminary data.</text>
</comment>
<evidence type="ECO:0000313" key="17">
    <source>
        <dbReference type="Proteomes" id="UP000460718"/>
    </source>
</evidence>
<dbReference type="EMBL" id="QXGF01000104">
    <property type="protein sequence ID" value="KAE8946780.1"/>
    <property type="molecule type" value="Genomic_DNA"/>
</dbReference>
<evidence type="ECO:0000313" key="9">
    <source>
        <dbReference type="EMBL" id="KAE9297763.1"/>
    </source>
</evidence>
<sequence>MRWRYGCFAVLTTVCCVETTLGIRGKLVVLGGYSYENAKLYYKVATLKAFGMMKMMEEDGHEFLVLHKLYWVAIPRRDLFVIGAVHGTQVQPCPERFCTGVVTSFTQVLGGPVGGTSTRRWLRGAFDNRVDLEPANIKIAIPRAVSSIQVDCPQLPSPVKVNVSRPAVLESLRS</sequence>
<dbReference type="EMBL" id="QXFW01001172">
    <property type="protein sequence ID" value="KAE8995240.1"/>
    <property type="molecule type" value="Genomic_DNA"/>
</dbReference>
<dbReference type="EMBL" id="QXGC01000382">
    <property type="protein sequence ID" value="KAE9238594.1"/>
    <property type="molecule type" value="Genomic_DNA"/>
</dbReference>
<evidence type="ECO:0000313" key="7">
    <source>
        <dbReference type="EMBL" id="KAE9211106.1"/>
    </source>
</evidence>
<dbReference type="Proteomes" id="UP000488956">
    <property type="component" value="Unassembled WGS sequence"/>
</dbReference>
<evidence type="ECO:0000313" key="20">
    <source>
        <dbReference type="Proteomes" id="UP000488956"/>
    </source>
</evidence>
<evidence type="ECO:0000313" key="10">
    <source>
        <dbReference type="EMBL" id="KAE9326906.1"/>
    </source>
</evidence>
<dbReference type="EMBL" id="QXGA01001161">
    <property type="protein sequence ID" value="KAE9127155.1"/>
    <property type="molecule type" value="Genomic_DNA"/>
</dbReference>
<evidence type="ECO:0000313" key="16">
    <source>
        <dbReference type="Proteomes" id="UP000441208"/>
    </source>
</evidence>
<dbReference type="Proteomes" id="UP000486351">
    <property type="component" value="Unassembled WGS sequence"/>
</dbReference>
<name>A0A6A3JJY2_9STRA</name>
<accession>A0A6A3JJY2</accession>
<evidence type="ECO:0000313" key="13">
    <source>
        <dbReference type="Proteomes" id="UP000437068"/>
    </source>
</evidence>
<protein>
    <submittedName>
        <fullName evidence="2">Uncharacterized protein</fullName>
    </submittedName>
</protein>
<evidence type="ECO:0000313" key="15">
    <source>
        <dbReference type="Proteomes" id="UP000440732"/>
    </source>
</evidence>
<evidence type="ECO:0000313" key="3">
    <source>
        <dbReference type="EMBL" id="KAE9094823.1"/>
    </source>
</evidence>
<dbReference type="Proteomes" id="UP000440732">
    <property type="component" value="Unassembled WGS sequence"/>
</dbReference>
<reference evidence="17 18" key="1">
    <citation type="submission" date="2018-09" db="EMBL/GenBank/DDBJ databases">
        <title>Genomic investigation of the strawberry pathogen Phytophthora fragariae indicates pathogenicity is determined by transcriptional variation in three key races.</title>
        <authorList>
            <person name="Adams T.M."/>
            <person name="Armitage A.D."/>
            <person name="Sobczyk M.K."/>
            <person name="Bates H.J."/>
            <person name="Dunwell J.M."/>
            <person name="Nellist C.F."/>
            <person name="Harrison R.J."/>
        </authorList>
    </citation>
    <scope>NUCLEOTIDE SEQUENCE [LARGE SCALE GENOMIC DNA]</scope>
    <source>
        <strain evidence="9 13">A4</strain>
        <strain evidence="7 14">BC-1</strain>
        <strain evidence="8 18">BC-23</strain>
        <strain evidence="6 12">NOV-27</strain>
        <strain evidence="5 15">NOV-5</strain>
        <strain evidence="3 16">NOV-71</strain>
        <strain evidence="10 19">NOV-77</strain>
        <strain evidence="1 11">NOV-9</strain>
        <strain evidence="4 20">ONT-3</strain>
        <strain evidence="2 17">SCRP245</strain>
    </source>
</reference>
<evidence type="ECO:0000313" key="14">
    <source>
        <dbReference type="Proteomes" id="UP000440367"/>
    </source>
</evidence>
<dbReference type="EMBL" id="QXFZ01001204">
    <property type="protein sequence ID" value="KAE9094823.1"/>
    <property type="molecule type" value="Genomic_DNA"/>
</dbReference>
<evidence type="ECO:0000313" key="12">
    <source>
        <dbReference type="Proteomes" id="UP000433483"/>
    </source>
</evidence>
<dbReference type="Proteomes" id="UP000429523">
    <property type="component" value="Unassembled WGS sequence"/>
</dbReference>
<evidence type="ECO:0000313" key="11">
    <source>
        <dbReference type="Proteomes" id="UP000429523"/>
    </source>
</evidence>
<dbReference type="EMBL" id="QXGD01001236">
    <property type="protein sequence ID" value="KAE9211106.1"/>
    <property type="molecule type" value="Genomic_DNA"/>
</dbReference>
<organism evidence="2 17">
    <name type="scientific">Phytophthora fragariae</name>
    <dbReference type="NCBI Taxonomy" id="53985"/>
    <lineage>
        <taxon>Eukaryota</taxon>
        <taxon>Sar</taxon>
        <taxon>Stramenopiles</taxon>
        <taxon>Oomycota</taxon>
        <taxon>Peronosporomycetes</taxon>
        <taxon>Peronosporales</taxon>
        <taxon>Peronosporaceae</taxon>
        <taxon>Phytophthora</taxon>
    </lineage>
</organism>
<evidence type="ECO:0000313" key="18">
    <source>
        <dbReference type="Proteomes" id="UP000476176"/>
    </source>
</evidence>
<evidence type="ECO:0000313" key="4">
    <source>
        <dbReference type="EMBL" id="KAE9117399.1"/>
    </source>
</evidence>
<dbReference type="Proteomes" id="UP000437068">
    <property type="component" value="Unassembled WGS sequence"/>
</dbReference>
<gene>
    <name evidence="9" type="ORF">PF001_g16250</name>
    <name evidence="7" type="ORF">PF002_g18635</name>
    <name evidence="8" type="ORF">PF004_g8280</name>
    <name evidence="6" type="ORF">PF005_g17479</name>
    <name evidence="5" type="ORF">PF006_g16571</name>
    <name evidence="3" type="ORF">PF007_g17626</name>
    <name evidence="10" type="ORF">PF008_g16527</name>
    <name evidence="1" type="ORF">PF009_g3605</name>
    <name evidence="4" type="ORF">PF010_g8617</name>
    <name evidence="2" type="ORF">PF011_g16416</name>
</gene>
<dbReference type="EMBL" id="QXGE01001104">
    <property type="protein sequence ID" value="KAE9297763.1"/>
    <property type="molecule type" value="Genomic_DNA"/>
</dbReference>
<dbReference type="EMBL" id="QXGB01001208">
    <property type="protein sequence ID" value="KAE9194955.1"/>
    <property type="molecule type" value="Genomic_DNA"/>
</dbReference>
<dbReference type="Proteomes" id="UP000440367">
    <property type="component" value="Unassembled WGS sequence"/>
</dbReference>